<sequence length="188" mass="20126">MVSERQRAAAERAARVKALFEQGLNDDEIAAKIGTDRCAVRATRSRLGLLLPPEEVTRRKSEAAKRGHAEFRGSVVPDGPLRAPDVSHLYQGRRYDRGWTMDDARPEAISGERLATVAGGLLPAALPEPHGQEAQGRHEGAAPPAGDGGAANLGDHLRHRGGLIDAGHLAHAGDQEPEPRNARRFLGP</sequence>
<proteinExistence type="predicted"/>
<protein>
    <submittedName>
        <fullName evidence="2">Uncharacterized protein</fullName>
    </submittedName>
</protein>
<feature type="compositionally biased region" description="Basic and acidic residues" evidence="1">
    <location>
        <begin position="57"/>
        <end position="71"/>
    </location>
</feature>
<evidence type="ECO:0000256" key="1">
    <source>
        <dbReference type="SAM" id="MobiDB-lite"/>
    </source>
</evidence>
<feature type="region of interest" description="Disordered" evidence="1">
    <location>
        <begin position="125"/>
        <end position="188"/>
    </location>
</feature>
<dbReference type="EMBL" id="LR796413">
    <property type="protein sequence ID" value="CAB4142831.1"/>
    <property type="molecule type" value="Genomic_DNA"/>
</dbReference>
<accession>A0A6J5M9P5</accession>
<reference evidence="2" key="1">
    <citation type="submission" date="2020-04" db="EMBL/GenBank/DDBJ databases">
        <authorList>
            <person name="Chiriac C."/>
            <person name="Salcher M."/>
            <person name="Ghai R."/>
            <person name="Kavagutti S V."/>
        </authorList>
    </citation>
    <scope>NUCLEOTIDE SEQUENCE</scope>
</reference>
<gene>
    <name evidence="2" type="ORF">UFOVP452_43</name>
</gene>
<feature type="region of interest" description="Disordered" evidence="1">
    <location>
        <begin position="57"/>
        <end position="87"/>
    </location>
</feature>
<feature type="compositionally biased region" description="Basic and acidic residues" evidence="1">
    <location>
        <begin position="171"/>
        <end position="181"/>
    </location>
</feature>
<evidence type="ECO:0000313" key="2">
    <source>
        <dbReference type="EMBL" id="CAB4142831.1"/>
    </source>
</evidence>
<organism evidence="2">
    <name type="scientific">uncultured Caudovirales phage</name>
    <dbReference type="NCBI Taxonomy" id="2100421"/>
    <lineage>
        <taxon>Viruses</taxon>
        <taxon>Duplodnaviria</taxon>
        <taxon>Heunggongvirae</taxon>
        <taxon>Uroviricota</taxon>
        <taxon>Caudoviricetes</taxon>
        <taxon>Peduoviridae</taxon>
        <taxon>Maltschvirus</taxon>
        <taxon>Maltschvirus maltsch</taxon>
    </lineage>
</organism>
<dbReference type="Gene3D" id="1.10.10.60">
    <property type="entry name" value="Homeodomain-like"/>
    <property type="match status" value="1"/>
</dbReference>
<name>A0A6J5M9P5_9CAUD</name>